<comment type="subcellular location">
    <subcellularLocation>
        <location evidence="1">Cell membrane</location>
    </subcellularLocation>
</comment>
<keyword evidence="5" id="KW-1185">Reference proteome</keyword>
<gene>
    <name evidence="4" type="ORF">HX018_11940</name>
</gene>
<dbReference type="Pfam" id="PF06977">
    <property type="entry name" value="SdiA-regulated"/>
    <property type="match status" value="1"/>
</dbReference>
<dbReference type="RefSeq" id="WP_286651569.1">
    <property type="nucleotide sequence ID" value="NZ_JACAGK010000033.1"/>
</dbReference>
<evidence type="ECO:0000256" key="1">
    <source>
        <dbReference type="ARBA" id="ARBA00004236"/>
    </source>
</evidence>
<evidence type="ECO:0000256" key="3">
    <source>
        <dbReference type="ARBA" id="ARBA00023136"/>
    </source>
</evidence>
<keyword evidence="3" id="KW-0472">Membrane</keyword>
<organism evidence="4 5">
    <name type="scientific">Sphingobacterium hotanense</name>
    <dbReference type="NCBI Taxonomy" id="649196"/>
    <lineage>
        <taxon>Bacteria</taxon>
        <taxon>Pseudomonadati</taxon>
        <taxon>Bacteroidota</taxon>
        <taxon>Sphingobacteriia</taxon>
        <taxon>Sphingobacteriales</taxon>
        <taxon>Sphingobacteriaceae</taxon>
        <taxon>Sphingobacterium</taxon>
    </lineage>
</organism>
<keyword evidence="2" id="KW-1003">Cell membrane</keyword>
<accession>A0ABT7NP89</accession>
<protein>
    <submittedName>
        <fullName evidence="4">SdiA-regulated domain-containing protein</fullName>
    </submittedName>
</protein>
<dbReference type="InterPro" id="IPR009722">
    <property type="entry name" value="YjiK/CarP"/>
</dbReference>
<reference evidence="4" key="2">
    <citation type="journal article" date="2022" name="Sci. Total Environ.">
        <title>Prevalence, transmission, and molecular epidemiology of tet(X)-positive bacteria among humans, animals, and environmental niches in China: An epidemiological, and genomic-based study.</title>
        <authorList>
            <person name="Dong N."/>
            <person name="Zeng Y."/>
            <person name="Cai C."/>
            <person name="Sun C."/>
            <person name="Lu J."/>
            <person name="Liu C."/>
            <person name="Zhou H."/>
            <person name="Sun Q."/>
            <person name="Shu L."/>
            <person name="Wang H."/>
            <person name="Wang Y."/>
            <person name="Wang S."/>
            <person name="Wu C."/>
            <person name="Chan E.W."/>
            <person name="Chen G."/>
            <person name="Shen Z."/>
            <person name="Chen S."/>
            <person name="Zhang R."/>
        </authorList>
    </citation>
    <scope>NUCLEOTIDE SEQUENCE</scope>
    <source>
        <strain evidence="4">R1692</strain>
    </source>
</reference>
<reference evidence="4" key="1">
    <citation type="submission" date="2020-06" db="EMBL/GenBank/DDBJ databases">
        <authorList>
            <person name="Dong N."/>
        </authorList>
    </citation>
    <scope>NUCLEOTIDE SEQUENCE</scope>
    <source>
        <strain evidence="4">R1692</strain>
    </source>
</reference>
<dbReference type="Gene3D" id="2.130.10.10">
    <property type="entry name" value="YVTN repeat-like/Quinoprotein amine dehydrogenase"/>
    <property type="match status" value="1"/>
</dbReference>
<comment type="caution">
    <text evidence="4">The sequence shown here is derived from an EMBL/GenBank/DDBJ whole genome shotgun (WGS) entry which is preliminary data.</text>
</comment>
<dbReference type="SUPFAM" id="SSF101898">
    <property type="entry name" value="NHL repeat"/>
    <property type="match status" value="1"/>
</dbReference>
<dbReference type="EMBL" id="JACAGK010000033">
    <property type="protein sequence ID" value="MDM1048946.1"/>
    <property type="molecule type" value="Genomic_DNA"/>
</dbReference>
<evidence type="ECO:0000313" key="5">
    <source>
        <dbReference type="Proteomes" id="UP001170954"/>
    </source>
</evidence>
<dbReference type="InterPro" id="IPR015943">
    <property type="entry name" value="WD40/YVTN_repeat-like_dom_sf"/>
</dbReference>
<evidence type="ECO:0000313" key="4">
    <source>
        <dbReference type="EMBL" id="MDM1048946.1"/>
    </source>
</evidence>
<name>A0ABT7NP89_9SPHI</name>
<dbReference type="Proteomes" id="UP001170954">
    <property type="component" value="Unassembled WGS sequence"/>
</dbReference>
<sequence length="287" mass="32092">MNIDLIFSMMLFSGLAACQSPTTKSEQEKPAQEESAALQADKTFVLPKKLNEISGITFLSNDNQMLYAVQDESGTVYSYNLNEEKIVSEYAFADAGDYEEITTDGQYFFVLRSDGAIYSFPVDLQAAKSEVQIFEGALGKGEYESMSYDPQRKALYVLCKLCNLDKGNPSVSGYIVNVDAAGKLSLKENFQINLDAVAAVDGKSVKSLKPSSLSKRSSSNEWYVLSSVDKLLLITDDTFQPKKVIRFEKKQFEQPEGITFDTEDRMYISTEKNKAKNALLFQYNKQP</sequence>
<evidence type="ECO:0000256" key="2">
    <source>
        <dbReference type="ARBA" id="ARBA00022475"/>
    </source>
</evidence>
<proteinExistence type="predicted"/>